<dbReference type="OMA" id="TQASNCR"/>
<feature type="compositionally biased region" description="Polar residues" evidence="1">
    <location>
        <begin position="83"/>
        <end position="95"/>
    </location>
</feature>
<organism evidence="2 4">
    <name type="scientific">Fusarium culmorum</name>
    <dbReference type="NCBI Taxonomy" id="5516"/>
    <lineage>
        <taxon>Eukaryota</taxon>
        <taxon>Fungi</taxon>
        <taxon>Dikarya</taxon>
        <taxon>Ascomycota</taxon>
        <taxon>Pezizomycotina</taxon>
        <taxon>Sordariomycetes</taxon>
        <taxon>Hypocreomycetidae</taxon>
        <taxon>Hypocreales</taxon>
        <taxon>Nectriaceae</taxon>
        <taxon>Fusarium</taxon>
    </lineage>
</organism>
<dbReference type="OrthoDB" id="5072064at2759"/>
<gene>
    <name evidence="2" type="ORF">FCULG_00010257</name>
    <name evidence="3" type="ORF">HYE67_005963</name>
</gene>
<proteinExistence type="predicted"/>
<dbReference type="Proteomes" id="UP000663297">
    <property type="component" value="Chromosome 3"/>
</dbReference>
<reference evidence="2 4" key="1">
    <citation type="submission" date="2018-02" db="EMBL/GenBank/DDBJ databases">
        <title>Fusarium culmorum secondary metabolites in fungal-bacterial-plant interactions.</title>
        <authorList>
            <person name="Schmidt R."/>
        </authorList>
    </citation>
    <scope>NUCLEOTIDE SEQUENCE [LARGE SCALE GENOMIC DNA]</scope>
    <source>
        <strain evidence="2 4">PV</strain>
    </source>
</reference>
<keyword evidence="4" id="KW-1185">Reference proteome</keyword>
<feature type="region of interest" description="Disordered" evidence="1">
    <location>
        <begin position="72"/>
        <end position="103"/>
    </location>
</feature>
<name>A0A2T4GF01_FUSCU</name>
<evidence type="ECO:0000256" key="1">
    <source>
        <dbReference type="SAM" id="MobiDB-lite"/>
    </source>
</evidence>
<dbReference type="Proteomes" id="UP000241587">
    <property type="component" value="Unassembled WGS sequence"/>
</dbReference>
<accession>A0A2T4GF01</accession>
<evidence type="ECO:0000313" key="3">
    <source>
        <dbReference type="EMBL" id="QPC63732.1"/>
    </source>
</evidence>
<evidence type="ECO:0000313" key="2">
    <source>
        <dbReference type="EMBL" id="PTD02030.1"/>
    </source>
</evidence>
<protein>
    <submittedName>
        <fullName evidence="2">Uncharacterized protein</fullName>
    </submittedName>
</protein>
<sequence>MKSSPHRLTPKSVKNSTPLLTCLLACSRPNRKRAGHCSTYVCTSPLALPTPPTHLPRRDIFVAFATKLAIPGSEASRPRLRGPTQTETTQASNCRSGVAIEEP</sequence>
<dbReference type="EMBL" id="PVEM01000028">
    <property type="protein sequence ID" value="PTD02030.1"/>
    <property type="molecule type" value="Genomic_DNA"/>
</dbReference>
<reference evidence="3" key="2">
    <citation type="submission" date="2020-11" db="EMBL/GenBank/DDBJ databases">
        <title>The chromosome-scale genome resource for two endophytic Fusarium species: F. culmorum and F. pseudograminearum.</title>
        <authorList>
            <person name="Yuan Z."/>
        </authorList>
    </citation>
    <scope>NUCLEOTIDE SEQUENCE</scope>
    <source>
        <strain evidence="3">Class2-1B</strain>
    </source>
</reference>
<dbReference type="EMBL" id="CP064749">
    <property type="protein sequence ID" value="QPC63732.1"/>
    <property type="molecule type" value="Genomic_DNA"/>
</dbReference>
<dbReference type="AlphaFoldDB" id="A0A2T4GF01"/>
<evidence type="ECO:0000313" key="4">
    <source>
        <dbReference type="Proteomes" id="UP000241587"/>
    </source>
</evidence>